<keyword evidence="3" id="KW-1185">Reference proteome</keyword>
<dbReference type="AlphaFoldDB" id="A0ABD2ZKT4"/>
<sequence>MSHYGDLEKTSLSKLSSHHSVASKTSLSKYGSQNPTPIREAWLAVPSWKA</sequence>
<protein>
    <submittedName>
        <fullName evidence="2">Uncharacterized protein</fullName>
    </submittedName>
</protein>
<dbReference type="EMBL" id="JBJUIK010000009">
    <property type="protein sequence ID" value="KAL3518835.1"/>
    <property type="molecule type" value="Genomic_DNA"/>
</dbReference>
<proteinExistence type="predicted"/>
<feature type="region of interest" description="Disordered" evidence="1">
    <location>
        <begin position="1"/>
        <end position="35"/>
    </location>
</feature>
<feature type="compositionally biased region" description="Polar residues" evidence="1">
    <location>
        <begin position="25"/>
        <end position="35"/>
    </location>
</feature>
<feature type="compositionally biased region" description="Basic and acidic residues" evidence="1">
    <location>
        <begin position="1"/>
        <end position="11"/>
    </location>
</feature>
<name>A0ABD2ZKT4_9GENT</name>
<reference evidence="2 3" key="1">
    <citation type="submission" date="2024-11" db="EMBL/GenBank/DDBJ databases">
        <title>A near-complete genome assembly of Cinchona calisaya.</title>
        <authorList>
            <person name="Lian D.C."/>
            <person name="Zhao X.W."/>
            <person name="Wei L."/>
        </authorList>
    </citation>
    <scope>NUCLEOTIDE SEQUENCE [LARGE SCALE GENOMIC DNA]</scope>
    <source>
        <tissue evidence="2">Nenye</tissue>
    </source>
</reference>
<comment type="caution">
    <text evidence="2">The sequence shown here is derived from an EMBL/GenBank/DDBJ whole genome shotgun (WGS) entry which is preliminary data.</text>
</comment>
<feature type="compositionally biased region" description="Low complexity" evidence="1">
    <location>
        <begin position="12"/>
        <end position="24"/>
    </location>
</feature>
<evidence type="ECO:0000313" key="2">
    <source>
        <dbReference type="EMBL" id="KAL3518835.1"/>
    </source>
</evidence>
<accession>A0ABD2ZKT4</accession>
<evidence type="ECO:0000313" key="3">
    <source>
        <dbReference type="Proteomes" id="UP001630127"/>
    </source>
</evidence>
<dbReference type="Proteomes" id="UP001630127">
    <property type="component" value="Unassembled WGS sequence"/>
</dbReference>
<feature type="non-terminal residue" evidence="2">
    <location>
        <position position="50"/>
    </location>
</feature>
<gene>
    <name evidence="2" type="ORF">ACH5RR_021424</name>
</gene>
<organism evidence="2 3">
    <name type="scientific">Cinchona calisaya</name>
    <dbReference type="NCBI Taxonomy" id="153742"/>
    <lineage>
        <taxon>Eukaryota</taxon>
        <taxon>Viridiplantae</taxon>
        <taxon>Streptophyta</taxon>
        <taxon>Embryophyta</taxon>
        <taxon>Tracheophyta</taxon>
        <taxon>Spermatophyta</taxon>
        <taxon>Magnoliopsida</taxon>
        <taxon>eudicotyledons</taxon>
        <taxon>Gunneridae</taxon>
        <taxon>Pentapetalae</taxon>
        <taxon>asterids</taxon>
        <taxon>lamiids</taxon>
        <taxon>Gentianales</taxon>
        <taxon>Rubiaceae</taxon>
        <taxon>Cinchonoideae</taxon>
        <taxon>Cinchoneae</taxon>
        <taxon>Cinchona</taxon>
    </lineage>
</organism>
<evidence type="ECO:0000256" key="1">
    <source>
        <dbReference type="SAM" id="MobiDB-lite"/>
    </source>
</evidence>